<dbReference type="GO" id="GO:0003964">
    <property type="term" value="F:RNA-directed DNA polymerase activity"/>
    <property type="evidence" value="ECO:0007669"/>
    <property type="project" value="UniProtKB-KW"/>
</dbReference>
<feature type="domain" description="Reverse transcriptase RNase H-like" evidence="7">
    <location>
        <begin position="106"/>
        <end position="188"/>
    </location>
</feature>
<keyword evidence="2" id="KW-0548">Nucleotidyltransferase</keyword>
<dbReference type="Proteomes" id="UP000634136">
    <property type="component" value="Unassembled WGS sequence"/>
</dbReference>
<dbReference type="PANTHER" id="PTHR34072">
    <property type="entry name" value="ENZYMATIC POLYPROTEIN-RELATED"/>
    <property type="match status" value="1"/>
</dbReference>
<organism evidence="8 9">
    <name type="scientific">Senna tora</name>
    <dbReference type="NCBI Taxonomy" id="362788"/>
    <lineage>
        <taxon>Eukaryota</taxon>
        <taxon>Viridiplantae</taxon>
        <taxon>Streptophyta</taxon>
        <taxon>Embryophyta</taxon>
        <taxon>Tracheophyta</taxon>
        <taxon>Spermatophyta</taxon>
        <taxon>Magnoliopsida</taxon>
        <taxon>eudicotyledons</taxon>
        <taxon>Gunneridae</taxon>
        <taxon>Pentapetalae</taxon>
        <taxon>rosids</taxon>
        <taxon>fabids</taxon>
        <taxon>Fabales</taxon>
        <taxon>Fabaceae</taxon>
        <taxon>Caesalpinioideae</taxon>
        <taxon>Cassia clade</taxon>
        <taxon>Senna</taxon>
    </lineage>
</organism>
<proteinExistence type="predicted"/>
<protein>
    <submittedName>
        <fullName evidence="8">Putative mitochondrial protein</fullName>
    </submittedName>
</protein>
<reference evidence="8" key="1">
    <citation type="submission" date="2020-09" db="EMBL/GenBank/DDBJ databases">
        <title>Genome-Enabled Discovery of Anthraquinone Biosynthesis in Senna tora.</title>
        <authorList>
            <person name="Kang S.-H."/>
            <person name="Pandey R.P."/>
            <person name="Lee C.-M."/>
            <person name="Sim J.-S."/>
            <person name="Jeong J.-T."/>
            <person name="Choi B.-S."/>
            <person name="Jung M."/>
            <person name="Ginzburg D."/>
            <person name="Zhao K."/>
            <person name="Won S.Y."/>
            <person name="Oh T.-J."/>
            <person name="Yu Y."/>
            <person name="Kim N.-H."/>
            <person name="Lee O.R."/>
            <person name="Lee T.-H."/>
            <person name="Bashyal P."/>
            <person name="Kim T.-S."/>
            <person name="Lee W.-H."/>
            <person name="Kawkins C."/>
            <person name="Kim C.-K."/>
            <person name="Kim J.S."/>
            <person name="Ahn B.O."/>
            <person name="Rhee S.Y."/>
            <person name="Sohng J.K."/>
        </authorList>
    </citation>
    <scope>NUCLEOTIDE SEQUENCE</scope>
    <source>
        <tissue evidence="8">Leaf</tissue>
    </source>
</reference>
<evidence type="ECO:0000256" key="1">
    <source>
        <dbReference type="ARBA" id="ARBA00022679"/>
    </source>
</evidence>
<dbReference type="GO" id="GO:0016787">
    <property type="term" value="F:hydrolase activity"/>
    <property type="evidence" value="ECO:0007669"/>
    <property type="project" value="UniProtKB-KW"/>
</dbReference>
<sequence>MKYREGEQQICLRVDASLSKSEVSLSTMFKTVRKGGQGFFIELGRVEMNSTGSKQNTTPVSPNIQRILDGYTTVYEPLQGLPPRRTRDHAIVIKEGAAPPNVRPYRAVLMQEKRPIAYFSQLLSNRARKCSVYERELMAIVFAVKKWRHYLLGHKFIIWTDQKALKYLLAQRIIDPDQQKWASKLMGYNFEIHYKPGVKNKAADALSRKGEDMELKAFLVWRFDEWEKEVKEDAQLNAIKQQVISGQKPPAGYSLHNGFLVYQGRLAIPKGLRRAVKLIEDWYMSYHFWYQSSSFRGMVNTRMEGRVESTERDMGAMKGELTAVKGDMDAIKEWLLEIKDSMARLEKKVDGKDDQMVITEGSGKLQKLELPIFDGEEAVGWLFKVERYFNINRMREEEKLEVVTVCMDGKALNWLQCGSRRG</sequence>
<evidence type="ECO:0000313" key="9">
    <source>
        <dbReference type="Proteomes" id="UP000634136"/>
    </source>
</evidence>
<keyword evidence="3" id="KW-0540">Nuclease</keyword>
<evidence type="ECO:0000256" key="2">
    <source>
        <dbReference type="ARBA" id="ARBA00022695"/>
    </source>
</evidence>
<dbReference type="InterPro" id="IPR043502">
    <property type="entry name" value="DNA/RNA_pol_sf"/>
</dbReference>
<keyword evidence="5" id="KW-0378">Hydrolase</keyword>
<dbReference type="AlphaFoldDB" id="A0A834X7I4"/>
<evidence type="ECO:0000256" key="6">
    <source>
        <dbReference type="ARBA" id="ARBA00022918"/>
    </source>
</evidence>
<dbReference type="InterPro" id="IPR041373">
    <property type="entry name" value="RT_RNaseH"/>
</dbReference>
<keyword evidence="6" id="KW-0695">RNA-directed DNA polymerase</keyword>
<dbReference type="EMBL" id="JAAIUW010000003">
    <property type="protein sequence ID" value="KAF7839766.1"/>
    <property type="molecule type" value="Genomic_DNA"/>
</dbReference>
<keyword evidence="1" id="KW-0808">Transferase</keyword>
<evidence type="ECO:0000259" key="7">
    <source>
        <dbReference type="Pfam" id="PF17917"/>
    </source>
</evidence>
<keyword evidence="9" id="KW-1185">Reference proteome</keyword>
<dbReference type="PANTHER" id="PTHR34072:SF52">
    <property type="entry name" value="RIBONUCLEASE H"/>
    <property type="match status" value="1"/>
</dbReference>
<evidence type="ECO:0000256" key="4">
    <source>
        <dbReference type="ARBA" id="ARBA00022759"/>
    </source>
</evidence>
<name>A0A834X7I4_9FABA</name>
<comment type="caution">
    <text evidence="8">The sequence shown here is derived from an EMBL/GenBank/DDBJ whole genome shotgun (WGS) entry which is preliminary data.</text>
</comment>
<accession>A0A834X7I4</accession>
<dbReference type="GO" id="GO:0004519">
    <property type="term" value="F:endonuclease activity"/>
    <property type="evidence" value="ECO:0007669"/>
    <property type="project" value="UniProtKB-KW"/>
</dbReference>
<evidence type="ECO:0000313" key="8">
    <source>
        <dbReference type="EMBL" id="KAF7839766.1"/>
    </source>
</evidence>
<gene>
    <name evidence="8" type="ORF">G2W53_008248</name>
</gene>
<dbReference type="SUPFAM" id="SSF56672">
    <property type="entry name" value="DNA/RNA polymerases"/>
    <property type="match status" value="1"/>
</dbReference>
<dbReference type="OrthoDB" id="1751703at2759"/>
<evidence type="ECO:0000256" key="5">
    <source>
        <dbReference type="ARBA" id="ARBA00022801"/>
    </source>
</evidence>
<dbReference type="Pfam" id="PF17917">
    <property type="entry name" value="RT_RNaseH"/>
    <property type="match status" value="1"/>
</dbReference>
<keyword evidence="4" id="KW-0255">Endonuclease</keyword>
<dbReference type="CDD" id="cd09274">
    <property type="entry name" value="RNase_HI_RT_Ty3"/>
    <property type="match status" value="1"/>
</dbReference>
<evidence type="ECO:0000256" key="3">
    <source>
        <dbReference type="ARBA" id="ARBA00022722"/>
    </source>
</evidence>
<dbReference type="Gene3D" id="3.10.20.370">
    <property type="match status" value="1"/>
</dbReference>